<keyword evidence="3 6" id="KW-0479">Metal-binding</keyword>
<comment type="similarity">
    <text evidence="2 6">Belongs to the terpene synthase family.</text>
</comment>
<evidence type="ECO:0000313" key="8">
    <source>
        <dbReference type="Proteomes" id="UP000076798"/>
    </source>
</evidence>
<dbReference type="Gene3D" id="1.10.600.10">
    <property type="entry name" value="Farnesyl Diphosphate Synthase"/>
    <property type="match status" value="1"/>
</dbReference>
<evidence type="ECO:0000256" key="1">
    <source>
        <dbReference type="ARBA" id="ARBA00001946"/>
    </source>
</evidence>
<reference evidence="7 8" key="1">
    <citation type="journal article" date="2016" name="Mol. Biol. Evol.">
        <title>Comparative Genomics of Early-Diverging Mushroom-Forming Fungi Provides Insights into the Origins of Lignocellulose Decay Capabilities.</title>
        <authorList>
            <person name="Nagy L.G."/>
            <person name="Riley R."/>
            <person name="Tritt A."/>
            <person name="Adam C."/>
            <person name="Daum C."/>
            <person name="Floudas D."/>
            <person name="Sun H."/>
            <person name="Yadav J.S."/>
            <person name="Pangilinan J."/>
            <person name="Larsson K.H."/>
            <person name="Matsuura K."/>
            <person name="Barry K."/>
            <person name="Labutti K."/>
            <person name="Kuo R."/>
            <person name="Ohm R.A."/>
            <person name="Bhattacharya S.S."/>
            <person name="Shirouzu T."/>
            <person name="Yoshinaga Y."/>
            <person name="Martin F.M."/>
            <person name="Grigoriev I.V."/>
            <person name="Hibbett D.S."/>
        </authorList>
    </citation>
    <scope>NUCLEOTIDE SEQUENCE [LARGE SCALE GENOMIC DNA]</scope>
    <source>
        <strain evidence="7 8">HHB10207 ss-3</strain>
    </source>
</reference>
<dbReference type="GO" id="GO:0008299">
    <property type="term" value="P:isoprenoid biosynthetic process"/>
    <property type="evidence" value="ECO:0007669"/>
    <property type="project" value="UniProtKB-ARBA"/>
</dbReference>
<evidence type="ECO:0000313" key="7">
    <source>
        <dbReference type="EMBL" id="KZT32762.1"/>
    </source>
</evidence>
<evidence type="ECO:0000256" key="3">
    <source>
        <dbReference type="ARBA" id="ARBA00022723"/>
    </source>
</evidence>
<dbReference type="GO" id="GO:0010333">
    <property type="term" value="F:terpene synthase activity"/>
    <property type="evidence" value="ECO:0007669"/>
    <property type="project" value="InterPro"/>
</dbReference>
<dbReference type="OrthoDB" id="2861623at2759"/>
<dbReference type="EC" id="4.2.3.-" evidence="6"/>
<dbReference type="InterPro" id="IPR034686">
    <property type="entry name" value="Terpene_cyclase-like_2"/>
</dbReference>
<evidence type="ECO:0000256" key="4">
    <source>
        <dbReference type="ARBA" id="ARBA00022842"/>
    </source>
</evidence>
<dbReference type="SFLD" id="SFLDG01020">
    <property type="entry name" value="Terpene_Cyclase_Like_2"/>
    <property type="match status" value="1"/>
</dbReference>
<evidence type="ECO:0000256" key="2">
    <source>
        <dbReference type="ARBA" id="ARBA00006333"/>
    </source>
</evidence>
<proteinExistence type="inferred from homology"/>
<protein>
    <recommendedName>
        <fullName evidence="6">Terpene synthase</fullName>
        <ecNumber evidence="6">4.2.3.-</ecNumber>
    </recommendedName>
</protein>
<dbReference type="EMBL" id="KV428297">
    <property type="protein sequence ID" value="KZT32762.1"/>
    <property type="molecule type" value="Genomic_DNA"/>
</dbReference>
<dbReference type="AlphaFoldDB" id="A0A165Y124"/>
<dbReference type="PANTHER" id="PTHR35201">
    <property type="entry name" value="TERPENE SYNTHASE"/>
    <property type="match status" value="1"/>
</dbReference>
<dbReference type="InterPro" id="IPR008949">
    <property type="entry name" value="Isoprenoid_synthase_dom_sf"/>
</dbReference>
<dbReference type="PANTHER" id="PTHR35201:SF4">
    <property type="entry name" value="BETA-PINACENE SYNTHASE-RELATED"/>
    <property type="match status" value="1"/>
</dbReference>
<dbReference type="Pfam" id="PF19086">
    <property type="entry name" value="Terpene_syn_C_2"/>
    <property type="match status" value="1"/>
</dbReference>
<accession>A0A165Y124</accession>
<dbReference type="Proteomes" id="UP000076798">
    <property type="component" value="Unassembled WGS sequence"/>
</dbReference>
<dbReference type="GO" id="GO:0046872">
    <property type="term" value="F:metal ion binding"/>
    <property type="evidence" value="ECO:0007669"/>
    <property type="project" value="UniProtKB-KW"/>
</dbReference>
<sequence>MSSTATQFLLPNLMSTWPWKGNKLNPFYEEATAESEAWFSSFKPFSPKALEAFFGCRPSMLAGYAYPDFTRDQMRAACDFIFLLFMIDEYSDVEDEAGAARIRDIATSGMKNPHDPRPDGENFLGEMCRQYALRSLEVSTPMTHNRFVKMFEDYTQAVVVEARDRQFNVQRNLEDYMSLRRGTSALRTVYTLTQFDLNIPDYVYNHEVIQKLQDGAVDMVIICNDVWSYNVEQHHGNAGHNLITIIMNELALSFEDSLLWIENFERETAASFIKNIENVPSWGPEIDAQVNKFINGMGTWVAGNESWSFGCSRYFGSQGKEIAKSRVVTLLPKRMETRVASLVDVRE</sequence>
<organism evidence="7 8">
    <name type="scientific">Sistotremastrum suecicum HHB10207 ss-3</name>
    <dbReference type="NCBI Taxonomy" id="1314776"/>
    <lineage>
        <taxon>Eukaryota</taxon>
        <taxon>Fungi</taxon>
        <taxon>Dikarya</taxon>
        <taxon>Basidiomycota</taxon>
        <taxon>Agaricomycotina</taxon>
        <taxon>Agaricomycetes</taxon>
        <taxon>Sistotremastrales</taxon>
        <taxon>Sistotremastraceae</taxon>
        <taxon>Sistotremastrum</taxon>
    </lineage>
</organism>
<gene>
    <name evidence="7" type="ORF">SISSUDRAFT_993764</name>
</gene>
<keyword evidence="4 6" id="KW-0460">Magnesium</keyword>
<name>A0A165Y124_9AGAM</name>
<evidence type="ECO:0000256" key="6">
    <source>
        <dbReference type="RuleBase" id="RU366034"/>
    </source>
</evidence>
<comment type="cofactor">
    <cofactor evidence="1 6">
        <name>Mg(2+)</name>
        <dbReference type="ChEBI" id="CHEBI:18420"/>
    </cofactor>
</comment>
<keyword evidence="8" id="KW-1185">Reference proteome</keyword>
<dbReference type="SFLD" id="SFLDS00005">
    <property type="entry name" value="Isoprenoid_Synthase_Type_I"/>
    <property type="match status" value="1"/>
</dbReference>
<keyword evidence="5 6" id="KW-0456">Lyase</keyword>
<evidence type="ECO:0000256" key="5">
    <source>
        <dbReference type="ARBA" id="ARBA00023239"/>
    </source>
</evidence>
<dbReference type="SUPFAM" id="SSF48576">
    <property type="entry name" value="Terpenoid synthases"/>
    <property type="match status" value="1"/>
</dbReference>